<feature type="site" description="Could be important to modulate the pK values of the two catalytic cysteine residues" evidence="3">
    <location>
        <position position="189"/>
    </location>
</feature>
<keyword evidence="2 3" id="KW-0413">Isomerase</keyword>
<dbReference type="SUPFAM" id="SSF54506">
    <property type="entry name" value="Diaminopimelate epimerase-like"/>
    <property type="match status" value="2"/>
</dbReference>
<reference evidence="5 6" key="1">
    <citation type="submission" date="2021-05" db="EMBL/GenBank/DDBJ databases">
        <title>Comparative genomic studies on the polysaccharide-degrading batcterial strains of the Flammeovirga genus.</title>
        <authorList>
            <person name="Zewei F."/>
            <person name="Zheng Z."/>
            <person name="Yu L."/>
            <person name="Ruyue G."/>
            <person name="Yanhong M."/>
            <person name="Yuanyuan C."/>
            <person name="Jingyan G."/>
            <person name="Wenjun H."/>
        </authorList>
    </citation>
    <scope>NUCLEOTIDE SEQUENCE [LARGE SCALE GENOMIC DNA]</scope>
    <source>
        <strain evidence="5 6">NBRC:100898</strain>
    </source>
</reference>
<feature type="site" description="Could be important to modulate the pK values of the two catalytic cysteine residues" evidence="3">
    <location>
        <position position="139"/>
    </location>
</feature>
<comment type="function">
    <text evidence="3">Catalyzes the stereoinversion of LL-2,6-diaminopimelate (L,L-DAP) to meso-diaminopimelate (meso-DAP), a precursor of L-lysine and an essential component of the bacterial peptidoglycan.</text>
</comment>
<dbReference type="GO" id="GO:0008837">
    <property type="term" value="F:diaminopimelate epimerase activity"/>
    <property type="evidence" value="ECO:0007669"/>
    <property type="project" value="UniProtKB-UniRule"/>
</dbReference>
<evidence type="ECO:0000313" key="6">
    <source>
        <dbReference type="Proteomes" id="UP000678679"/>
    </source>
</evidence>
<feature type="binding site" evidence="3">
    <location>
        <begin position="75"/>
        <end position="76"/>
    </location>
    <ligand>
        <name>substrate</name>
    </ligand>
</feature>
<keyword evidence="3" id="KW-0963">Cytoplasm</keyword>
<protein>
    <recommendedName>
        <fullName evidence="3 4">Diaminopimelate epimerase</fullName>
        <shortName evidence="3">DAP epimerase</shortName>
        <ecNumber evidence="3 4">5.1.1.7</ecNumber>
    </recommendedName>
    <alternativeName>
        <fullName evidence="3">PLP-independent amino acid racemase</fullName>
    </alternativeName>
</protein>
<keyword evidence="3" id="KW-0028">Amino-acid biosynthesis</keyword>
<dbReference type="EC" id="5.1.1.7" evidence="3 4"/>
<dbReference type="GO" id="GO:0009089">
    <property type="term" value="P:lysine biosynthetic process via diaminopimelate"/>
    <property type="evidence" value="ECO:0007669"/>
    <property type="project" value="UniProtKB-UniRule"/>
</dbReference>
<dbReference type="Pfam" id="PF01678">
    <property type="entry name" value="DAP_epimerase"/>
    <property type="match status" value="2"/>
</dbReference>
<evidence type="ECO:0000256" key="2">
    <source>
        <dbReference type="ARBA" id="ARBA00023235"/>
    </source>
</evidence>
<dbReference type="KEGG" id="fya:KMW28_03160"/>
<dbReference type="NCBIfam" id="TIGR00652">
    <property type="entry name" value="DapF"/>
    <property type="match status" value="1"/>
</dbReference>
<dbReference type="HAMAP" id="MF_00197">
    <property type="entry name" value="DAP_epimerase"/>
    <property type="match status" value="1"/>
</dbReference>
<name>A0AAX1N9Y8_9BACT</name>
<keyword evidence="6" id="KW-1185">Reference proteome</keyword>
<feature type="binding site" evidence="3">
    <location>
        <position position="65"/>
    </location>
    <ligand>
        <name>substrate</name>
    </ligand>
</feature>
<comment type="caution">
    <text evidence="3">Lacks conserved residue(s) required for the propagation of feature annotation.</text>
</comment>
<dbReference type="PANTHER" id="PTHR31689:SF0">
    <property type="entry name" value="DIAMINOPIMELATE EPIMERASE"/>
    <property type="match status" value="1"/>
</dbReference>
<comment type="subcellular location">
    <subcellularLocation>
        <location evidence="3">Cytoplasm</location>
    </subcellularLocation>
</comment>
<sequence>MMIHFWKYQGAGNDFIMIDDRDATFDINDHEKVAFLCHRRFGVGGDGLILIRLKEGYDFEMVYFNADGHVGTMCGNGGRCAVRFAHTLGLFDTTTSFWAADGAHEATLDEQQLVHLKMNPPGEIEVNADHYFMDTGSPHYVRFEKDLDNFDCVTEGKAIRYNERFAEEGTNVNFAQVTGSQSLSVRTYERGVEDETYACGTGVTACAIAANIEHGMESPIQIKVLGGDLAVGFKKVAEKKYTDIILTGPATPVFKAEIEI</sequence>
<gene>
    <name evidence="3 5" type="primary">dapF</name>
    <name evidence="5" type="ORF">KMW28_03160</name>
</gene>
<comment type="subunit">
    <text evidence="3">Homodimer.</text>
</comment>
<keyword evidence="3" id="KW-0457">Lysine biosynthesis</keyword>
<evidence type="ECO:0000313" key="5">
    <source>
        <dbReference type="EMBL" id="QWG03936.1"/>
    </source>
</evidence>
<feature type="active site" description="Proton acceptor" evidence="3">
    <location>
        <position position="199"/>
    </location>
</feature>
<feature type="binding site" evidence="3">
    <location>
        <position position="171"/>
    </location>
    <ligand>
        <name>substrate</name>
    </ligand>
</feature>
<dbReference type="Gene3D" id="3.10.310.10">
    <property type="entry name" value="Diaminopimelate Epimerase, Chain A, domain 1"/>
    <property type="match status" value="2"/>
</dbReference>
<comment type="similarity">
    <text evidence="1 3">Belongs to the diaminopimelate epimerase family.</text>
</comment>
<dbReference type="InterPro" id="IPR001653">
    <property type="entry name" value="DAP_epimerase_DapF"/>
</dbReference>
<proteinExistence type="inferred from homology"/>
<evidence type="ECO:0000256" key="4">
    <source>
        <dbReference type="NCBIfam" id="TIGR00652"/>
    </source>
</evidence>
<evidence type="ECO:0000256" key="1">
    <source>
        <dbReference type="ARBA" id="ARBA00010219"/>
    </source>
</evidence>
<dbReference type="Proteomes" id="UP000678679">
    <property type="component" value="Chromosome 1"/>
</dbReference>
<feature type="active site" description="Proton donor" evidence="3">
    <location>
        <position position="74"/>
    </location>
</feature>
<organism evidence="5 6">
    <name type="scientific">Flammeovirga yaeyamensis</name>
    <dbReference type="NCBI Taxonomy" id="367791"/>
    <lineage>
        <taxon>Bacteria</taxon>
        <taxon>Pseudomonadati</taxon>
        <taxon>Bacteroidota</taxon>
        <taxon>Cytophagia</taxon>
        <taxon>Cytophagales</taxon>
        <taxon>Flammeovirgaceae</taxon>
        <taxon>Flammeovirga</taxon>
    </lineage>
</organism>
<feature type="binding site" evidence="3">
    <location>
        <begin position="200"/>
        <end position="201"/>
    </location>
    <ligand>
        <name>substrate</name>
    </ligand>
</feature>
<accession>A0AAX1N9Y8</accession>
<dbReference type="EMBL" id="CP076132">
    <property type="protein sequence ID" value="QWG03936.1"/>
    <property type="molecule type" value="Genomic_DNA"/>
</dbReference>
<dbReference type="AlphaFoldDB" id="A0AAX1N9Y8"/>
<comment type="pathway">
    <text evidence="3">Amino-acid biosynthesis; L-lysine biosynthesis via DAP pathway; DL-2,6-diaminopimelate from LL-2,6-diaminopimelate: step 1/1.</text>
</comment>
<feature type="binding site" evidence="3">
    <location>
        <begin position="189"/>
        <end position="190"/>
    </location>
    <ligand>
        <name>substrate</name>
    </ligand>
</feature>
<dbReference type="GO" id="GO:0005829">
    <property type="term" value="C:cytosol"/>
    <property type="evidence" value="ECO:0007669"/>
    <property type="project" value="TreeGrafter"/>
</dbReference>
<feature type="binding site" evidence="3">
    <location>
        <position position="13"/>
    </location>
    <ligand>
        <name>substrate</name>
    </ligand>
</feature>
<evidence type="ECO:0000256" key="3">
    <source>
        <dbReference type="HAMAP-Rule" id="MF_00197"/>
    </source>
</evidence>
<comment type="catalytic activity">
    <reaction evidence="3">
        <text>(2S,6S)-2,6-diaminopimelate = meso-2,6-diaminopimelate</text>
        <dbReference type="Rhea" id="RHEA:15393"/>
        <dbReference type="ChEBI" id="CHEBI:57609"/>
        <dbReference type="ChEBI" id="CHEBI:57791"/>
        <dbReference type="EC" id="5.1.1.7"/>
    </reaction>
</comment>
<dbReference type="PANTHER" id="PTHR31689">
    <property type="entry name" value="DIAMINOPIMELATE EPIMERASE, CHLOROPLASTIC"/>
    <property type="match status" value="1"/>
</dbReference>